<dbReference type="InterPro" id="IPR023299">
    <property type="entry name" value="ATPase_P-typ_cyto_dom_N"/>
</dbReference>
<organism evidence="19 20">
    <name type="scientific">Anaeramoeba flamelloides</name>
    <dbReference type="NCBI Taxonomy" id="1746091"/>
    <lineage>
        <taxon>Eukaryota</taxon>
        <taxon>Metamonada</taxon>
        <taxon>Anaeramoebidae</taxon>
        <taxon>Anaeramoeba</taxon>
    </lineage>
</organism>
<keyword evidence="9 15" id="KW-1133">Transmembrane helix</keyword>
<feature type="transmembrane region" description="Helical" evidence="15">
    <location>
        <begin position="77"/>
        <end position="96"/>
    </location>
</feature>
<dbReference type="InterPro" id="IPR032630">
    <property type="entry name" value="P_typ_ATPase_c"/>
</dbReference>
<evidence type="ECO:0000256" key="2">
    <source>
        <dbReference type="ARBA" id="ARBA00008109"/>
    </source>
</evidence>
<dbReference type="Pfam" id="PF16212">
    <property type="entry name" value="PhoLip_ATPase_C"/>
    <property type="match status" value="1"/>
</dbReference>
<dbReference type="NCBIfam" id="TIGR01494">
    <property type="entry name" value="ATPase_P-type"/>
    <property type="match status" value="1"/>
</dbReference>
<feature type="region of interest" description="Disordered" evidence="16">
    <location>
        <begin position="850"/>
        <end position="871"/>
    </location>
</feature>
<dbReference type="SUPFAM" id="SSF81665">
    <property type="entry name" value="Calcium ATPase, transmembrane domain M"/>
    <property type="match status" value="1"/>
</dbReference>
<keyword evidence="6 13" id="KW-0067">ATP-binding</keyword>
<feature type="binding site" evidence="14">
    <location>
        <position position="392"/>
    </location>
    <ligand>
        <name>Mg(2+)</name>
        <dbReference type="ChEBI" id="CHEBI:18420"/>
    </ligand>
</feature>
<feature type="binding site" evidence="13">
    <location>
        <position position="777"/>
    </location>
    <ligand>
        <name>ATP</name>
        <dbReference type="ChEBI" id="CHEBI:30616"/>
    </ligand>
</feature>
<evidence type="ECO:0000313" key="20">
    <source>
        <dbReference type="Proteomes" id="UP001146793"/>
    </source>
</evidence>
<dbReference type="Proteomes" id="UP001146793">
    <property type="component" value="Unassembled WGS sequence"/>
</dbReference>
<dbReference type="SUPFAM" id="SSF81660">
    <property type="entry name" value="Metal cation-transporting ATPase, ATP-binding domain N"/>
    <property type="match status" value="1"/>
</dbReference>
<feature type="region of interest" description="Disordered" evidence="16">
    <location>
        <begin position="431"/>
        <end position="483"/>
    </location>
</feature>
<evidence type="ECO:0000256" key="13">
    <source>
        <dbReference type="PIRSR" id="PIRSR606539-2"/>
    </source>
</evidence>
<evidence type="ECO:0000259" key="17">
    <source>
        <dbReference type="Pfam" id="PF16209"/>
    </source>
</evidence>
<keyword evidence="7 14" id="KW-0460">Magnesium</keyword>
<comment type="subcellular location">
    <subcellularLocation>
        <location evidence="1 15">Membrane</location>
        <topology evidence="1 15">Multi-pass membrane protein</topology>
    </subcellularLocation>
</comment>
<feature type="transmembrane region" description="Helical" evidence="15">
    <location>
        <begin position="1187"/>
        <end position="1209"/>
    </location>
</feature>
<dbReference type="SUPFAM" id="SSF81653">
    <property type="entry name" value="Calcium ATPase, transduction domain A"/>
    <property type="match status" value="1"/>
</dbReference>
<feature type="binding site" evidence="13">
    <location>
        <position position="618"/>
    </location>
    <ligand>
        <name>ATP</name>
        <dbReference type="ChEBI" id="CHEBI:30616"/>
    </ligand>
</feature>
<feature type="transmembrane region" description="Helical" evidence="15">
    <location>
        <begin position="1031"/>
        <end position="1051"/>
    </location>
</feature>
<feature type="transmembrane region" description="Helical" evidence="15">
    <location>
        <begin position="55"/>
        <end position="71"/>
    </location>
</feature>
<evidence type="ECO:0000256" key="7">
    <source>
        <dbReference type="ARBA" id="ARBA00022842"/>
    </source>
</evidence>
<dbReference type="InterPro" id="IPR018303">
    <property type="entry name" value="ATPase_P-typ_P_site"/>
</dbReference>
<dbReference type="GO" id="GO:0045332">
    <property type="term" value="P:phospholipid translocation"/>
    <property type="evidence" value="ECO:0007669"/>
    <property type="project" value="TreeGrafter"/>
</dbReference>
<evidence type="ECO:0000256" key="9">
    <source>
        <dbReference type="ARBA" id="ARBA00022989"/>
    </source>
</evidence>
<protein>
    <recommendedName>
        <fullName evidence="15">Phospholipid-transporting ATPase</fullName>
        <ecNumber evidence="15">7.6.2.1</ecNumber>
    </recommendedName>
</protein>
<dbReference type="GO" id="GO:0005886">
    <property type="term" value="C:plasma membrane"/>
    <property type="evidence" value="ECO:0007669"/>
    <property type="project" value="TreeGrafter"/>
</dbReference>
<feature type="region of interest" description="Disordered" evidence="16">
    <location>
        <begin position="1270"/>
        <end position="1307"/>
    </location>
</feature>
<proteinExistence type="inferred from homology"/>
<evidence type="ECO:0000256" key="5">
    <source>
        <dbReference type="ARBA" id="ARBA00022741"/>
    </source>
</evidence>
<dbReference type="GO" id="GO:0005524">
    <property type="term" value="F:ATP binding"/>
    <property type="evidence" value="ECO:0007669"/>
    <property type="project" value="UniProtKB-UniRule"/>
</dbReference>
<feature type="binding site" evidence="13">
    <location>
        <position position="595"/>
    </location>
    <ligand>
        <name>ATP</name>
        <dbReference type="ChEBI" id="CHEBI:30616"/>
    </ligand>
</feature>
<evidence type="ECO:0000313" key="19">
    <source>
        <dbReference type="EMBL" id="KAJ3429130.1"/>
    </source>
</evidence>
<feature type="domain" description="P-type ATPase C-terminal" evidence="18">
    <location>
        <begin position="968"/>
        <end position="1216"/>
    </location>
</feature>
<dbReference type="PANTHER" id="PTHR24092:SF218">
    <property type="entry name" value="PHOSPHOLIPID-TRANSPORTING ATPASE"/>
    <property type="match status" value="1"/>
</dbReference>
<dbReference type="PROSITE" id="PS00154">
    <property type="entry name" value="ATPASE_E1_E2"/>
    <property type="match status" value="1"/>
</dbReference>
<dbReference type="InterPro" id="IPR001757">
    <property type="entry name" value="P_typ_ATPase"/>
</dbReference>
<dbReference type="GO" id="GO:0016887">
    <property type="term" value="F:ATP hydrolysis activity"/>
    <property type="evidence" value="ECO:0007669"/>
    <property type="project" value="InterPro"/>
</dbReference>
<feature type="transmembrane region" description="Helical" evidence="15">
    <location>
        <begin position="1081"/>
        <end position="1103"/>
    </location>
</feature>
<feature type="transmembrane region" description="Helical" evidence="15">
    <location>
        <begin position="1115"/>
        <end position="1136"/>
    </location>
</feature>
<keyword evidence="5 13" id="KW-0547">Nucleotide-binding</keyword>
<reference evidence="19" key="1">
    <citation type="submission" date="2022-08" db="EMBL/GenBank/DDBJ databases">
        <title>Novel sulphate-reducing endosymbionts in the free-living metamonad Anaeramoeba.</title>
        <authorList>
            <person name="Jerlstrom-Hultqvist J."/>
            <person name="Cepicka I."/>
            <person name="Gallot-Lavallee L."/>
            <person name="Salas-Leiva D."/>
            <person name="Curtis B.A."/>
            <person name="Zahonova K."/>
            <person name="Pipaliya S."/>
            <person name="Dacks J."/>
            <person name="Roger A.J."/>
        </authorList>
    </citation>
    <scope>NUCLEOTIDE SEQUENCE</scope>
    <source>
        <strain evidence="19">Busselton2</strain>
    </source>
</reference>
<dbReference type="GO" id="GO:0140326">
    <property type="term" value="F:ATPase-coupled intramembrane lipid transporter activity"/>
    <property type="evidence" value="ECO:0007669"/>
    <property type="project" value="UniProtKB-EC"/>
</dbReference>
<feature type="domain" description="P-type ATPase N-terminal" evidence="17">
    <location>
        <begin position="16"/>
        <end position="79"/>
    </location>
</feature>
<feature type="transmembrane region" description="Helical" evidence="15">
    <location>
        <begin position="325"/>
        <end position="347"/>
    </location>
</feature>
<feature type="binding site" evidence="14">
    <location>
        <position position="941"/>
    </location>
    <ligand>
        <name>Mg(2+)</name>
        <dbReference type="ChEBI" id="CHEBI:18420"/>
    </ligand>
</feature>
<evidence type="ECO:0000256" key="12">
    <source>
        <dbReference type="PIRSR" id="PIRSR606539-1"/>
    </source>
</evidence>
<feature type="compositionally biased region" description="Basic residues" evidence="16">
    <location>
        <begin position="433"/>
        <end position="443"/>
    </location>
</feature>
<dbReference type="InterPro" id="IPR006539">
    <property type="entry name" value="P-type_ATPase_IV"/>
</dbReference>
<feature type="compositionally biased region" description="Low complexity" evidence="16">
    <location>
        <begin position="1271"/>
        <end position="1299"/>
    </location>
</feature>
<feature type="binding site" evidence="13">
    <location>
        <position position="921"/>
    </location>
    <ligand>
        <name>ATP</name>
        <dbReference type="ChEBI" id="CHEBI:30616"/>
    </ligand>
</feature>
<evidence type="ECO:0000256" key="10">
    <source>
        <dbReference type="ARBA" id="ARBA00023136"/>
    </source>
</evidence>
<evidence type="ECO:0000256" key="4">
    <source>
        <dbReference type="ARBA" id="ARBA00022723"/>
    </source>
</evidence>
<feature type="transmembrane region" description="Helical" evidence="15">
    <location>
        <begin position="277"/>
        <end position="299"/>
    </location>
</feature>
<evidence type="ECO:0000256" key="8">
    <source>
        <dbReference type="ARBA" id="ARBA00022967"/>
    </source>
</evidence>
<evidence type="ECO:0000256" key="11">
    <source>
        <dbReference type="ARBA" id="ARBA00034036"/>
    </source>
</evidence>
<keyword evidence="3 15" id="KW-0812">Transmembrane</keyword>
<keyword evidence="4 14" id="KW-0479">Metal-binding</keyword>
<comment type="catalytic activity">
    <reaction evidence="11 15">
        <text>ATP + H2O + phospholipidSide 1 = ADP + phosphate + phospholipidSide 2.</text>
        <dbReference type="EC" id="7.6.2.1"/>
    </reaction>
</comment>
<dbReference type="InterPro" id="IPR023298">
    <property type="entry name" value="ATPase_P-typ_TM_dom_sf"/>
</dbReference>
<feature type="binding site" evidence="13">
    <location>
        <position position="392"/>
    </location>
    <ligand>
        <name>ATP</name>
        <dbReference type="ChEBI" id="CHEBI:30616"/>
    </ligand>
</feature>
<feature type="binding site" evidence="13">
    <location>
        <position position="695"/>
    </location>
    <ligand>
        <name>ATP</name>
        <dbReference type="ChEBI" id="CHEBI:30616"/>
    </ligand>
</feature>
<evidence type="ECO:0000256" key="15">
    <source>
        <dbReference type="RuleBase" id="RU362033"/>
    </source>
</evidence>
<dbReference type="PRINTS" id="PR00119">
    <property type="entry name" value="CATATPASE"/>
</dbReference>
<dbReference type="SFLD" id="SFLDG00002">
    <property type="entry name" value="C1.7:_P-type_atpase_like"/>
    <property type="match status" value="1"/>
</dbReference>
<feature type="transmembrane region" description="Helical" evidence="15">
    <location>
        <begin position="1148"/>
        <end position="1167"/>
    </location>
</feature>
<comment type="cofactor">
    <cofactor evidence="14">
        <name>Mg(2+)</name>
        <dbReference type="ChEBI" id="CHEBI:18420"/>
    </cofactor>
</comment>
<dbReference type="EC" id="7.6.2.1" evidence="15"/>
<feature type="binding site" evidence="13">
    <location>
        <position position="776"/>
    </location>
    <ligand>
        <name>ATP</name>
        <dbReference type="ChEBI" id="CHEBI:30616"/>
    </ligand>
</feature>
<dbReference type="InterPro" id="IPR008250">
    <property type="entry name" value="ATPase_P-typ_transduc_dom_A_sf"/>
</dbReference>
<feature type="transmembrane region" description="Helical" evidence="15">
    <location>
        <begin position="999"/>
        <end position="1019"/>
    </location>
</feature>
<feature type="active site" description="4-aspartylphosphate intermediate" evidence="12">
    <location>
        <position position="390"/>
    </location>
</feature>
<feature type="binding site" evidence="13">
    <location>
        <position position="945"/>
    </location>
    <ligand>
        <name>ATP</name>
        <dbReference type="ChEBI" id="CHEBI:30616"/>
    </ligand>
</feature>
<evidence type="ECO:0000256" key="3">
    <source>
        <dbReference type="ARBA" id="ARBA00022692"/>
    </source>
</evidence>
<comment type="caution">
    <text evidence="19">The sequence shown here is derived from an EMBL/GenBank/DDBJ whole genome shotgun (WGS) entry which is preliminary data.</text>
</comment>
<dbReference type="GO" id="GO:0000287">
    <property type="term" value="F:magnesium ion binding"/>
    <property type="evidence" value="ECO:0007669"/>
    <property type="project" value="UniProtKB-UniRule"/>
</dbReference>
<dbReference type="SUPFAM" id="SSF56784">
    <property type="entry name" value="HAD-like"/>
    <property type="match status" value="1"/>
</dbReference>
<feature type="binding site" evidence="14">
    <location>
        <position position="390"/>
    </location>
    <ligand>
        <name>Mg(2+)</name>
        <dbReference type="ChEBI" id="CHEBI:18420"/>
    </ligand>
</feature>
<dbReference type="EMBL" id="JANTQA010000057">
    <property type="protein sequence ID" value="KAJ3429130.1"/>
    <property type="molecule type" value="Genomic_DNA"/>
</dbReference>
<feature type="binding site" evidence="13">
    <location>
        <position position="944"/>
    </location>
    <ligand>
        <name>ATP</name>
        <dbReference type="ChEBI" id="CHEBI:30616"/>
    </ligand>
</feature>
<dbReference type="InterPro" id="IPR032631">
    <property type="entry name" value="P-type_ATPase_N"/>
</dbReference>
<dbReference type="Gene3D" id="2.70.150.10">
    <property type="entry name" value="Calcium-transporting ATPase, cytoplasmic transduction domain A"/>
    <property type="match status" value="1"/>
</dbReference>
<feature type="binding site" evidence="13">
    <location>
        <position position="391"/>
    </location>
    <ligand>
        <name>ATP</name>
        <dbReference type="ChEBI" id="CHEBI:30616"/>
    </ligand>
</feature>
<feature type="compositionally biased region" description="Acidic residues" evidence="16">
    <location>
        <begin position="853"/>
        <end position="869"/>
    </location>
</feature>
<dbReference type="Gene3D" id="3.40.1110.10">
    <property type="entry name" value="Calcium-transporting ATPase, cytoplasmic domain N"/>
    <property type="match status" value="2"/>
</dbReference>
<dbReference type="SFLD" id="SFLDS00003">
    <property type="entry name" value="Haloacid_Dehalogenase"/>
    <property type="match status" value="1"/>
</dbReference>
<dbReference type="NCBIfam" id="TIGR01652">
    <property type="entry name" value="ATPase-Plipid"/>
    <property type="match status" value="2"/>
</dbReference>
<name>A0AAV7YMD0_9EUKA</name>
<evidence type="ECO:0000256" key="6">
    <source>
        <dbReference type="ARBA" id="ARBA00022840"/>
    </source>
</evidence>
<feature type="binding site" evidence="13">
    <location>
        <position position="915"/>
    </location>
    <ligand>
        <name>ATP</name>
        <dbReference type="ChEBI" id="CHEBI:30616"/>
    </ligand>
</feature>
<comment type="similarity">
    <text evidence="2 15">Belongs to the cation transport ATPase (P-type) (TC 3.A.3) family. Type IV subfamily.</text>
</comment>
<sequence length="1307" mass="152170">MKNLDKRDQENEVFLNINDRQANTLLKFPSNYISTTRYTYFNFIPLNLFEQYRRLYNIYFLIVAIVTYFPFSPLTPVTSTFPIVFVLSVSAIKSGVEDWSRRKADRKANSALYSVYNKERNSLQKIRSGKIRVGDIIYIEKDRELPADIALLSTSDNNGFCSIETSNLDGEYSLKIRRANKATLKYNKINKFQDLKGNIRCTTPSPIMDRWTGVMELNDKEPIPLTITELLLRGSVLKNTKWIYGIVVYAGEDTKMFLNLQGPKFKFSRFDKIMNKVVILAFILQISFVFLNTILSYVFSDQDKNQNWYLNLISSSVMSETVYSFFGYMVLYSFMIPMSHFVTLEVVRYVQAYFMEKDLDMYDEDHGGGCLVRNSNLTEELCEVRRIFSDKTGTLTENEMIFKKCSILGNKFDFEKDFHYLKSQILNGQNNRNYKKGKGKGKGKGNEDETENKNQNKIEIKIEKPREEGNDQDNNNNNNDQDNEIELDDLKKKASFKFQNSQDSENSKEKSEFIKFFFRSMALCNNVQIEKEESTDELQPPEIIYEGESPDEIALVKAASKIGIKLEELDLQEGFIINENDNKTVQYPLLNNFKFNSFRKRMSIITRTPEGKIFLIMKGADSVVIPRLDLSHYNDLQSINLKNTSRDIGDRIDRDNGINGDENSKREKKIKQVTKNPIVDKTIDDISHFSKKGLRTLIYAYKEIDELEYKNWSKRYQEARSYVTDRDTKVNQCINEMERDLIILGATAIEDKLQPHVPETIKYFLDAGIKIWLLTGDKVETAISIAQTSNLIDFESQKIVFQFKTKKEMLNKFDRYYNKYLDQSDDGDENFQYGNEGEIEMENGIDITKKEEESESGGSDDDSDDDDDNRDQFIKKRKSPLTLILRGDNLRVLLNERTTKLFRFSEICNSIICCRVNPQQKSHVVSFVQHYCKDLCLAVGDGANDVSMIQQASIGVGILGKEGTQASRSSDYSITRFHHLKKLICAHGRWSYIRVMDQSLYAFYKNMIFMLPIFWYSIFNGNSATKLYPELTFIFFNIVYVSWPPLFFGIFEKDLETEVIFKYPKLFFEIRKELQFHWKKLFPLLLISSLHSFIIFFSCYLTYGKMDYLADGKTQGYRVFGTVVSLITIFISQLELMIRTKYWVRPVLYMNLASVASVFICYIVDSIETIYAPEMYGIIWRVFIDPNFYFLLIFCIVACFLPYFVYMYIQRNYFPKNWQILQEMYLEKNFNHENTQLEKKKSSRNEKPNSCHSKLLYSTSQDIVVSTKENYYSPSDSDSIYISTSNSGSGSDSNKENSSTNSDEIDL</sequence>
<feature type="binding site" evidence="14">
    <location>
        <position position="945"/>
    </location>
    <ligand>
        <name>Mg(2+)</name>
        <dbReference type="ChEBI" id="CHEBI:18420"/>
    </ligand>
</feature>
<feature type="compositionally biased region" description="Basic and acidic residues" evidence="16">
    <location>
        <begin position="444"/>
        <end position="469"/>
    </location>
</feature>
<dbReference type="InterPro" id="IPR044492">
    <property type="entry name" value="P_typ_ATPase_HD_dom"/>
</dbReference>
<dbReference type="InterPro" id="IPR023214">
    <property type="entry name" value="HAD_sf"/>
</dbReference>
<keyword evidence="8 15" id="KW-1278">Translocase</keyword>
<evidence type="ECO:0000256" key="16">
    <source>
        <dbReference type="SAM" id="MobiDB-lite"/>
    </source>
</evidence>
<keyword evidence="10 15" id="KW-0472">Membrane</keyword>
<dbReference type="Gene3D" id="3.40.50.1000">
    <property type="entry name" value="HAD superfamily/HAD-like"/>
    <property type="match status" value="2"/>
</dbReference>
<evidence type="ECO:0000256" key="1">
    <source>
        <dbReference type="ARBA" id="ARBA00004141"/>
    </source>
</evidence>
<evidence type="ECO:0000256" key="14">
    <source>
        <dbReference type="PIRSR" id="PIRSR606539-3"/>
    </source>
</evidence>
<dbReference type="Pfam" id="PF13246">
    <property type="entry name" value="Cation_ATPase"/>
    <property type="match status" value="1"/>
</dbReference>
<dbReference type="Gene3D" id="1.20.1110.10">
    <property type="entry name" value="Calcium-transporting ATPase, transmembrane domain"/>
    <property type="match status" value="1"/>
</dbReference>
<dbReference type="InterPro" id="IPR036412">
    <property type="entry name" value="HAD-like_sf"/>
</dbReference>
<dbReference type="PANTHER" id="PTHR24092">
    <property type="entry name" value="PROBABLE PHOSPHOLIPID-TRANSPORTING ATPASE"/>
    <property type="match status" value="1"/>
</dbReference>
<accession>A0AAV7YMD0</accession>
<dbReference type="SFLD" id="SFLDF00027">
    <property type="entry name" value="p-type_atpase"/>
    <property type="match status" value="1"/>
</dbReference>
<gene>
    <name evidence="19" type="ORF">M0812_24470</name>
</gene>
<evidence type="ECO:0000259" key="18">
    <source>
        <dbReference type="Pfam" id="PF16212"/>
    </source>
</evidence>
<feature type="binding site" evidence="13">
    <location>
        <position position="552"/>
    </location>
    <ligand>
        <name>ATP</name>
        <dbReference type="ChEBI" id="CHEBI:30616"/>
    </ligand>
</feature>
<feature type="binding site" evidence="13">
    <location>
        <position position="390"/>
    </location>
    <ligand>
        <name>ATP</name>
        <dbReference type="ChEBI" id="CHEBI:30616"/>
    </ligand>
</feature>
<dbReference type="Pfam" id="PF16209">
    <property type="entry name" value="PhoLip_ATPase_N"/>
    <property type="match status" value="1"/>
</dbReference>
<feature type="binding site" evidence="13">
    <location>
        <position position="775"/>
    </location>
    <ligand>
        <name>ATP</name>
        <dbReference type="ChEBI" id="CHEBI:30616"/>
    </ligand>
</feature>